<feature type="domain" description="Peptidase M20 dimerisation" evidence="4">
    <location>
        <begin position="201"/>
        <end position="294"/>
    </location>
</feature>
<dbReference type="InterPro" id="IPR017439">
    <property type="entry name" value="Amidohydrolase"/>
</dbReference>
<dbReference type="InterPro" id="IPR011650">
    <property type="entry name" value="Peptidase_M20_dimer"/>
</dbReference>
<organism evidence="5 6">
    <name type="scientific">Prosthecochloris vibrioformis</name>
    <name type="common">Chlorobium vibrioforme</name>
    <dbReference type="NCBI Taxonomy" id="1098"/>
    <lineage>
        <taxon>Bacteria</taxon>
        <taxon>Pseudomonadati</taxon>
        <taxon>Chlorobiota</taxon>
        <taxon>Chlorobiia</taxon>
        <taxon>Chlorobiales</taxon>
        <taxon>Chlorobiaceae</taxon>
        <taxon>Prosthecochloris</taxon>
    </lineage>
</organism>
<dbReference type="PIRSF" id="PIRSF005962">
    <property type="entry name" value="Pept_M20D_amidohydro"/>
    <property type="match status" value="1"/>
</dbReference>
<dbReference type="InterPro" id="IPR002933">
    <property type="entry name" value="Peptidase_M20"/>
</dbReference>
<dbReference type="AlphaFoldDB" id="A0A5C4S0K9"/>
<dbReference type="Proteomes" id="UP000309544">
    <property type="component" value="Unassembled WGS sequence"/>
</dbReference>
<keyword evidence="2 5" id="KW-0378">Hydrolase</keyword>
<gene>
    <name evidence="5" type="ORF">FGF68_05595</name>
</gene>
<dbReference type="Pfam" id="PF07687">
    <property type="entry name" value="M20_dimer"/>
    <property type="match status" value="1"/>
</dbReference>
<comment type="cofactor">
    <cofactor evidence="3">
        <name>Mn(2+)</name>
        <dbReference type="ChEBI" id="CHEBI:29035"/>
    </cofactor>
    <text evidence="3">The Mn(2+) ion enhances activity.</text>
</comment>
<dbReference type="EMBL" id="VDCI01000003">
    <property type="protein sequence ID" value="TNJ37043.1"/>
    <property type="molecule type" value="Genomic_DNA"/>
</dbReference>
<proteinExistence type="inferred from homology"/>
<dbReference type="CDD" id="cd03886">
    <property type="entry name" value="M20_Acy1"/>
    <property type="match status" value="1"/>
</dbReference>
<evidence type="ECO:0000256" key="1">
    <source>
        <dbReference type="ARBA" id="ARBA00006153"/>
    </source>
</evidence>
<feature type="binding site" evidence="3">
    <location>
        <position position="375"/>
    </location>
    <ligand>
        <name>Mn(2+)</name>
        <dbReference type="ChEBI" id="CHEBI:29035"/>
        <label>2</label>
    </ligand>
</feature>
<keyword evidence="6" id="KW-1185">Reference proteome</keyword>
<evidence type="ECO:0000256" key="2">
    <source>
        <dbReference type="ARBA" id="ARBA00022801"/>
    </source>
</evidence>
<keyword evidence="3" id="KW-0464">Manganese</keyword>
<keyword evidence="3" id="KW-0479">Metal-binding</keyword>
<dbReference type="Gene3D" id="3.40.630.10">
    <property type="entry name" value="Zn peptidases"/>
    <property type="match status" value="1"/>
</dbReference>
<feature type="binding site" evidence="3">
    <location>
        <position position="149"/>
    </location>
    <ligand>
        <name>Mn(2+)</name>
        <dbReference type="ChEBI" id="CHEBI:29035"/>
        <label>2</label>
    </ligand>
</feature>
<dbReference type="SUPFAM" id="SSF55031">
    <property type="entry name" value="Bacterial exopeptidase dimerisation domain"/>
    <property type="match status" value="1"/>
</dbReference>
<dbReference type="NCBIfam" id="TIGR01891">
    <property type="entry name" value="amidohydrolases"/>
    <property type="match status" value="1"/>
</dbReference>
<evidence type="ECO:0000313" key="6">
    <source>
        <dbReference type="Proteomes" id="UP000309544"/>
    </source>
</evidence>
<dbReference type="Gene3D" id="3.30.70.360">
    <property type="match status" value="1"/>
</dbReference>
<dbReference type="RefSeq" id="WP_068867089.1">
    <property type="nucleotide sequence ID" value="NZ_VDCI01000003.1"/>
</dbReference>
<dbReference type="FunFam" id="3.30.70.360:FF:000014">
    <property type="entry name" value="N-acyl-L-amino acid amidohydrolase"/>
    <property type="match status" value="1"/>
</dbReference>
<dbReference type="SUPFAM" id="SSF53187">
    <property type="entry name" value="Zn-dependent exopeptidases"/>
    <property type="match status" value="1"/>
</dbReference>
<feature type="binding site" evidence="3">
    <location>
        <position position="176"/>
    </location>
    <ligand>
        <name>Mn(2+)</name>
        <dbReference type="ChEBI" id="CHEBI:29035"/>
        <label>2</label>
    </ligand>
</feature>
<name>A0A5C4S0K9_PROVB</name>
<protein>
    <submittedName>
        <fullName evidence="5">Amidohydrolase</fullName>
    </submittedName>
</protein>
<comment type="caution">
    <text evidence="5">The sequence shown here is derived from an EMBL/GenBank/DDBJ whole genome shotgun (WGS) entry which is preliminary data.</text>
</comment>
<dbReference type="Pfam" id="PF01546">
    <property type="entry name" value="Peptidase_M20"/>
    <property type="match status" value="1"/>
</dbReference>
<dbReference type="GO" id="GO:0016787">
    <property type="term" value="F:hydrolase activity"/>
    <property type="evidence" value="ECO:0007669"/>
    <property type="project" value="UniProtKB-KW"/>
</dbReference>
<evidence type="ECO:0000259" key="4">
    <source>
        <dbReference type="Pfam" id="PF07687"/>
    </source>
</evidence>
<comment type="similarity">
    <text evidence="1">Belongs to the peptidase M20 family.</text>
</comment>
<dbReference type="GO" id="GO:0046872">
    <property type="term" value="F:metal ion binding"/>
    <property type="evidence" value="ECO:0007669"/>
    <property type="project" value="UniProtKB-KW"/>
</dbReference>
<dbReference type="PANTHER" id="PTHR11014">
    <property type="entry name" value="PEPTIDASE M20 FAMILY MEMBER"/>
    <property type="match status" value="1"/>
</dbReference>
<dbReference type="InterPro" id="IPR036264">
    <property type="entry name" value="Bact_exopeptidase_dim_dom"/>
</dbReference>
<feature type="binding site" evidence="3">
    <location>
        <position position="113"/>
    </location>
    <ligand>
        <name>Mn(2+)</name>
        <dbReference type="ChEBI" id="CHEBI:29035"/>
        <label>2</label>
    </ligand>
</feature>
<feature type="binding site" evidence="3">
    <location>
        <position position="115"/>
    </location>
    <ligand>
        <name>Mn(2+)</name>
        <dbReference type="ChEBI" id="CHEBI:29035"/>
        <label>2</label>
    </ligand>
</feature>
<reference evidence="5 6" key="1">
    <citation type="submission" date="2019-05" db="EMBL/GenBank/DDBJ databases">
        <title>Draft Whole-Genome sequence of the green sulfur bacterium Prosthecochloris vibrioformis DSM 260.</title>
        <authorList>
            <person name="Meyer T.E."/>
            <person name="Kyndt J.A."/>
        </authorList>
    </citation>
    <scope>NUCLEOTIDE SEQUENCE [LARGE SCALE GENOMIC DNA]</scope>
    <source>
        <strain evidence="5 6">DSM 260</strain>
    </source>
</reference>
<accession>A0A5C4S0K9</accession>
<evidence type="ECO:0000313" key="5">
    <source>
        <dbReference type="EMBL" id="TNJ37043.1"/>
    </source>
</evidence>
<sequence>MPEVQHSLVDRIKASAAALYPEIRDIRRDIHCHPELSYEEFRTTALIEKYLEELGLEISAPYLETGVVAMLRGGRTAEEAPCIALRADIDALPLQEENDYAFCSQQEGCMHACGHDMHTAMLLGTAAVLAGFAEELAGDILFIFQPAEEKAPGGAAPMIEAGLLRDYKPAMIFGIHCFPHIRSGNVALRSGSLMAAADELYITVEGQGGHASAPHKAADPILAAAHIVTSLQYLVSKAASPYEPAVVSVSSIESGHATNIIPSRALMSGTMRTMNEELRADLQERLRQLVEHTAAAFGTKGELRIVKGYPVLQNDPDAVQVARSAAEEMLGAGHVEESEPVMTAEDFSWFLRDCPGAYIQLGTGKAEPVKGDMLHSPTFDPDEFALCIGMEVLAATACKALLRSAGS</sequence>
<dbReference type="PANTHER" id="PTHR11014:SF63">
    <property type="entry name" value="METALLOPEPTIDASE, PUTATIVE (AFU_ORTHOLOGUE AFUA_6G09600)-RELATED"/>
    <property type="match status" value="1"/>
</dbReference>
<evidence type="ECO:0000256" key="3">
    <source>
        <dbReference type="PIRSR" id="PIRSR005962-1"/>
    </source>
</evidence>